<keyword evidence="2" id="KW-1185">Reference proteome</keyword>
<dbReference type="AlphaFoldDB" id="A0A918DBB2"/>
<sequence>MTITDYVHCCTPIGNMTITGYHHCCTPTANLTFCDYGHHGHLYPFED</sequence>
<dbReference type="Proteomes" id="UP000600365">
    <property type="component" value="Unassembled WGS sequence"/>
</dbReference>
<evidence type="ECO:0000313" key="1">
    <source>
        <dbReference type="EMBL" id="GGN95939.1"/>
    </source>
</evidence>
<dbReference type="EMBL" id="BMMM01000034">
    <property type="protein sequence ID" value="GGN95939.1"/>
    <property type="molecule type" value="Genomic_DNA"/>
</dbReference>
<protein>
    <submittedName>
        <fullName evidence="1">Uncharacterized protein</fullName>
    </submittedName>
</protein>
<accession>A0A918DBB2</accession>
<comment type="caution">
    <text evidence="1">The sequence shown here is derived from an EMBL/GenBank/DDBJ whole genome shotgun (WGS) entry which is preliminary data.</text>
</comment>
<gene>
    <name evidence="1" type="ORF">GCM10011579_096900</name>
</gene>
<reference evidence="1 2" key="1">
    <citation type="journal article" date="2014" name="Int. J. Syst. Evol. Microbiol.">
        <title>Complete genome sequence of Corynebacterium casei LMG S-19264T (=DSM 44701T), isolated from a smear-ripened cheese.</title>
        <authorList>
            <consortium name="US DOE Joint Genome Institute (JGI-PGF)"/>
            <person name="Walter F."/>
            <person name="Albersmeier A."/>
            <person name="Kalinowski J."/>
            <person name="Ruckert C."/>
        </authorList>
    </citation>
    <scope>NUCLEOTIDE SEQUENCE [LARGE SCALE GENOMIC DNA]</scope>
    <source>
        <strain evidence="1 2">CGMCC 4.7111</strain>
    </source>
</reference>
<evidence type="ECO:0000313" key="2">
    <source>
        <dbReference type="Proteomes" id="UP000600365"/>
    </source>
</evidence>
<name>A0A918DBB2_9ACTN</name>
<proteinExistence type="predicted"/>
<organism evidence="1 2">
    <name type="scientific">Streptomyces albiflavescens</name>
    <dbReference type="NCBI Taxonomy" id="1623582"/>
    <lineage>
        <taxon>Bacteria</taxon>
        <taxon>Bacillati</taxon>
        <taxon>Actinomycetota</taxon>
        <taxon>Actinomycetes</taxon>
        <taxon>Kitasatosporales</taxon>
        <taxon>Streptomycetaceae</taxon>
        <taxon>Streptomyces</taxon>
    </lineage>
</organism>